<comment type="caution">
    <text evidence="1">The sequence shown here is derived from an EMBL/GenBank/DDBJ whole genome shotgun (WGS) entry which is preliminary data.</text>
</comment>
<evidence type="ECO:0000313" key="2">
    <source>
        <dbReference type="Proteomes" id="UP000824533"/>
    </source>
</evidence>
<reference evidence="1 2" key="1">
    <citation type="journal article" date="2021" name="Front. Genet.">
        <title>Chromosome-Level Genome Assembly Reveals Significant Gene Expansion in the Toll and IMD Signaling Pathways of Dendrolimus kikuchii.</title>
        <authorList>
            <person name="Zhou J."/>
            <person name="Wu P."/>
            <person name="Xiong Z."/>
            <person name="Liu N."/>
            <person name="Zhao N."/>
            <person name="Ji M."/>
            <person name="Qiu Y."/>
            <person name="Yang B."/>
        </authorList>
    </citation>
    <scope>NUCLEOTIDE SEQUENCE [LARGE SCALE GENOMIC DNA]</scope>
    <source>
        <strain evidence="1">Ann1</strain>
    </source>
</reference>
<keyword evidence="2" id="KW-1185">Reference proteome</keyword>
<dbReference type="Proteomes" id="UP000824533">
    <property type="component" value="Linkage Group LG28"/>
</dbReference>
<evidence type="ECO:0000313" key="1">
    <source>
        <dbReference type="EMBL" id="KAJ0170170.1"/>
    </source>
</evidence>
<protein>
    <submittedName>
        <fullName evidence="1">Uncharacterized protein</fullName>
    </submittedName>
</protein>
<organism evidence="1 2">
    <name type="scientific">Dendrolimus kikuchii</name>
    <dbReference type="NCBI Taxonomy" id="765133"/>
    <lineage>
        <taxon>Eukaryota</taxon>
        <taxon>Metazoa</taxon>
        <taxon>Ecdysozoa</taxon>
        <taxon>Arthropoda</taxon>
        <taxon>Hexapoda</taxon>
        <taxon>Insecta</taxon>
        <taxon>Pterygota</taxon>
        <taxon>Neoptera</taxon>
        <taxon>Endopterygota</taxon>
        <taxon>Lepidoptera</taxon>
        <taxon>Glossata</taxon>
        <taxon>Ditrysia</taxon>
        <taxon>Bombycoidea</taxon>
        <taxon>Lasiocampidae</taxon>
        <taxon>Dendrolimus</taxon>
    </lineage>
</organism>
<accession>A0ACC1CF92</accession>
<proteinExistence type="predicted"/>
<dbReference type="EMBL" id="CM034414">
    <property type="protein sequence ID" value="KAJ0170170.1"/>
    <property type="molecule type" value="Genomic_DNA"/>
</dbReference>
<name>A0ACC1CF92_9NEOP</name>
<sequence>MSDQSDIEIKSNLKTKKNVQTLSSPTDGLLKKEKKLTTKTMLQEALTSLKSRKGVSLYAIKQYMTITYNFDTDKMGYLLKRQIKAGIEDGTIIQVKGVGVSGSFKLVPTKQNPENIKKKEKKLKKPKKMEIGDGKTSKLTESSGKAKPKGLKSKKTAEKAGKETKTSKEKVVEVLMKKTTKPSKITKKTEENAESLKEVKKSIKMANKDKVVTLEVKKLKNKMASIKKTPAKKKALIRVKYCKMQQPMVQSDQLGNQQQITQQMVLCPVRVVYETQILIPPGEQIQPNQTIFINPQNPPPWVQNRLQNQVLYVQQMPNIVPQIQQNIDQNQMYLQQNYSYQIPQMLTQERPMQIQNNFQNIATNITGNPNERLYMSNIGQIPNQMKQQNVQMLNNQIDMQRFLRPQVNQSYRPQVMINPTQNLQNLPQINVPNTQVTNTNIGNVPTSNINVNILPNSPMSSSTVAINNTNIGQIQPRLQPVPNIRPVQQPSKVASTIIDNNAMSTATIGATVPNRLPVQQATKIGNMVFEHSTNNVNYISNAVSRVQPQAYRPIQPRPQYRTNIPSVQTVAPVQNLPYYNQKPNQIQNYNVGNSRKRKSESPDDSKQKIVAFESNVQTPNIISIKTSNEIGVNTSPIHKMEDRVPNCVPQFKIADHVSQKIVPDVNFPKNNSENIKNLPINTNTSVVESEKLVRNTVYTQARGRLLNDKEIKTNEPMSVSNEHIINVLNGTVTRQYTNNIINHTTIKDNINLASITASVSQNERLPNQNDTPTAFTARSMPIIENIAINDSKSFDNKQTQVTDRSEPNVYKNELNKNTDVMNNKLEGNARANINKAANITSNDINKSFNNETQTEPKNIINNSRNFNNTQTQDNNSALRDALIAKIEENNSKINANERQLNSMDNKDIKNTSNVKKSLINKNSLENNQNLEKKDTTNANASNISIVDSKFSPNNVKQINDENVKLKACKVQLNSNEIQLNAGQIKQVQLNSGNDKIQLKDGKSQLNDDKIQLNDGKPQLDDDKIQLHDIIDTNKVKEERMMDKIVFKQEAYDHDILTHVLDGYVIQESNVAFPIRRPMREKIIYNQQTDGQTKDNEMKAPVDLPLLPFYYMHLKNEVVKEEKGEETAKDDSIKEKLEAKVDKVKEDEKDKTGHAFSNLQQSAVKTWTVDQLIKHLYDQDWTETASILQEHEIDGESLFLVSKSQLLHIGIGEEHADVICDFVHS</sequence>
<gene>
    <name evidence="1" type="ORF">K1T71_014098</name>
</gene>